<proteinExistence type="predicted"/>
<reference evidence="5 6" key="1">
    <citation type="submission" date="2020-01" db="EMBL/GenBank/DDBJ databases">
        <authorList>
            <person name="Lee S.D."/>
        </authorList>
    </citation>
    <scope>NUCLEOTIDE SEQUENCE [LARGE SCALE GENOMIC DNA]</scope>
    <source>
        <strain evidence="5 6">SAP-1</strain>
    </source>
</reference>
<dbReference type="AlphaFoldDB" id="A0A848MF81"/>
<dbReference type="SUPFAM" id="SSF48452">
    <property type="entry name" value="TPR-like"/>
    <property type="match status" value="1"/>
</dbReference>
<dbReference type="SMART" id="SM00028">
    <property type="entry name" value="TPR"/>
    <property type="match status" value="2"/>
</dbReference>
<gene>
    <name evidence="5" type="ORF">GW590_02680</name>
</gene>
<dbReference type="Gene3D" id="1.25.40.10">
    <property type="entry name" value="Tetratricopeptide repeat domain"/>
    <property type="match status" value="1"/>
</dbReference>
<accession>A0A848MF81</accession>
<sequence length="183" mass="20306">MNAFSFLPSATLRGFLLPVVFVLMPVTPLFAAGDDNTNSKTPDCPGGQVYDSTTKQCVAEKTSRLSDTDKTRYAYHLAKKGEYQAALALLNTLKNGNTAEAWNYRGYATRKLGRTDEGIGYYQRSLALDPTYAKVREYLGEAWLVKGRPDLAKEQLKTIATLCGHRCEEYRDLQAAIDGHPES</sequence>
<dbReference type="Proteomes" id="UP000585363">
    <property type="component" value="Unassembled WGS sequence"/>
</dbReference>
<keyword evidence="2 3" id="KW-0802">TPR repeat</keyword>
<evidence type="ECO:0000256" key="2">
    <source>
        <dbReference type="ARBA" id="ARBA00022803"/>
    </source>
</evidence>
<protein>
    <submittedName>
        <fullName evidence="5">Tetratricopeptide repeat protein</fullName>
    </submittedName>
</protein>
<name>A0A848MF81_9GAMM</name>
<dbReference type="EMBL" id="JAADJU010000001">
    <property type="protein sequence ID" value="NMP25783.1"/>
    <property type="molecule type" value="Genomic_DNA"/>
</dbReference>
<dbReference type="InterPro" id="IPR011990">
    <property type="entry name" value="TPR-like_helical_dom_sf"/>
</dbReference>
<evidence type="ECO:0000313" key="6">
    <source>
        <dbReference type="Proteomes" id="UP000585363"/>
    </source>
</evidence>
<evidence type="ECO:0000256" key="4">
    <source>
        <dbReference type="SAM" id="SignalP"/>
    </source>
</evidence>
<reference evidence="5 6" key="2">
    <citation type="submission" date="2020-06" db="EMBL/GenBank/DDBJ databases">
        <title>Polyphasic characterization of a Rahnella strain isolated from tree sap.</title>
        <authorList>
            <person name="Kim I.S."/>
        </authorList>
    </citation>
    <scope>NUCLEOTIDE SEQUENCE [LARGE SCALE GENOMIC DNA]</scope>
    <source>
        <strain evidence="5 6">SAP-1</strain>
    </source>
</reference>
<keyword evidence="1" id="KW-0677">Repeat</keyword>
<feature type="chain" id="PRO_5032291223" evidence="4">
    <location>
        <begin position="32"/>
        <end position="183"/>
    </location>
</feature>
<keyword evidence="6" id="KW-1185">Reference proteome</keyword>
<keyword evidence="4" id="KW-0732">Signal</keyword>
<comment type="caution">
    <text evidence="5">The sequence shown here is derived from an EMBL/GenBank/DDBJ whole genome shotgun (WGS) entry which is preliminary data.</text>
</comment>
<organism evidence="5 6">
    <name type="scientific">Rouxiella aceris</name>
    <dbReference type="NCBI Taxonomy" id="2703884"/>
    <lineage>
        <taxon>Bacteria</taxon>
        <taxon>Pseudomonadati</taxon>
        <taxon>Pseudomonadota</taxon>
        <taxon>Gammaproteobacteria</taxon>
        <taxon>Enterobacterales</taxon>
        <taxon>Yersiniaceae</taxon>
        <taxon>Rouxiella</taxon>
    </lineage>
</organism>
<dbReference type="PROSITE" id="PS50005">
    <property type="entry name" value="TPR"/>
    <property type="match status" value="1"/>
</dbReference>
<feature type="signal peptide" evidence="4">
    <location>
        <begin position="1"/>
        <end position="31"/>
    </location>
</feature>
<dbReference type="RefSeq" id="WP_169401460.1">
    <property type="nucleotide sequence ID" value="NZ_JAADJU010000001.1"/>
</dbReference>
<evidence type="ECO:0000256" key="3">
    <source>
        <dbReference type="PROSITE-ProRule" id="PRU00339"/>
    </source>
</evidence>
<dbReference type="InterPro" id="IPR019734">
    <property type="entry name" value="TPR_rpt"/>
</dbReference>
<feature type="repeat" description="TPR" evidence="3">
    <location>
        <begin position="99"/>
        <end position="132"/>
    </location>
</feature>
<dbReference type="Pfam" id="PF07719">
    <property type="entry name" value="TPR_2"/>
    <property type="match status" value="1"/>
</dbReference>
<dbReference type="InterPro" id="IPR013105">
    <property type="entry name" value="TPR_2"/>
</dbReference>
<evidence type="ECO:0000256" key="1">
    <source>
        <dbReference type="ARBA" id="ARBA00022737"/>
    </source>
</evidence>
<evidence type="ECO:0000313" key="5">
    <source>
        <dbReference type="EMBL" id="NMP25783.1"/>
    </source>
</evidence>